<evidence type="ECO:0000256" key="14">
    <source>
        <dbReference type="PROSITE-ProRule" id="PRU10141"/>
    </source>
</evidence>
<keyword evidence="3" id="KW-0723">Serine/threonine-protein kinase</keyword>
<dbReference type="InterPro" id="IPR011009">
    <property type="entry name" value="Kinase-like_dom_sf"/>
</dbReference>
<dbReference type="InterPro" id="IPR017441">
    <property type="entry name" value="Protein_kinase_ATP_BS"/>
</dbReference>
<dbReference type="Pfam" id="PF13499">
    <property type="entry name" value="EF-hand_7"/>
    <property type="match status" value="2"/>
</dbReference>
<feature type="compositionally biased region" description="Basic residues" evidence="15">
    <location>
        <begin position="528"/>
        <end position="537"/>
    </location>
</feature>
<dbReference type="OrthoDB" id="40902at2759"/>
<evidence type="ECO:0000256" key="2">
    <source>
        <dbReference type="ARBA" id="ARBA00012513"/>
    </source>
</evidence>
<dbReference type="PANTHER" id="PTHR24349">
    <property type="entry name" value="SERINE/THREONINE-PROTEIN KINASE"/>
    <property type="match status" value="1"/>
</dbReference>
<dbReference type="PROSITE" id="PS50222">
    <property type="entry name" value="EF_HAND_2"/>
    <property type="match status" value="4"/>
</dbReference>
<feature type="region of interest" description="Disordered" evidence="15">
    <location>
        <begin position="513"/>
        <end position="539"/>
    </location>
</feature>
<feature type="domain" description="EF-hand" evidence="17">
    <location>
        <begin position="474"/>
        <end position="504"/>
    </location>
</feature>
<feature type="binding site" evidence="14">
    <location>
        <position position="82"/>
    </location>
    <ligand>
        <name>ATP</name>
        <dbReference type="ChEBI" id="CHEBI:30616"/>
    </ligand>
</feature>
<dbReference type="CDD" id="cd00051">
    <property type="entry name" value="EFh"/>
    <property type="match status" value="2"/>
</dbReference>
<dbReference type="InterPro" id="IPR008271">
    <property type="entry name" value="Ser/Thr_kinase_AS"/>
</dbReference>
<reference evidence="18" key="1">
    <citation type="submission" date="2020-06" db="EMBL/GenBank/DDBJ databases">
        <authorList>
            <consortium name="Plant Systems Biology data submission"/>
        </authorList>
    </citation>
    <scope>NUCLEOTIDE SEQUENCE</scope>
    <source>
        <strain evidence="18">D6</strain>
    </source>
</reference>
<dbReference type="InterPro" id="IPR011992">
    <property type="entry name" value="EF-hand-dom_pair"/>
</dbReference>
<dbReference type="InterPro" id="IPR018247">
    <property type="entry name" value="EF_Hand_1_Ca_BS"/>
</dbReference>
<evidence type="ECO:0000256" key="15">
    <source>
        <dbReference type="SAM" id="MobiDB-lite"/>
    </source>
</evidence>
<feature type="domain" description="EF-hand" evidence="17">
    <location>
        <begin position="391"/>
        <end position="426"/>
    </location>
</feature>
<dbReference type="AlphaFoldDB" id="A0A9N8DZZ7"/>
<evidence type="ECO:0000256" key="1">
    <source>
        <dbReference type="ARBA" id="ARBA00001946"/>
    </source>
</evidence>
<evidence type="ECO:0000256" key="10">
    <source>
        <dbReference type="ARBA" id="ARBA00022840"/>
    </source>
</evidence>
<sequence length="608" mass="68200">MLARVMNRPRQPEEVGNEQIKKGNSIKFNAQRFVTKQMGKLLSEYAIGDMLGSGGFGEVYLGKHKKSGAERAVKVITKLPRKDDPGNLAVLHEFDVVRKLDHPNILKMYNLYQDEAYFYIVTDIYKGGDLFDEIIKRTKFTEKDAAELINQLLGCVNYIHKQGLVHRDLKPENILLEENMEMDDMKVIDFGLSAAWNEGDNNLRDSVGTVYYMAPEVLRQRYGAKCDVWSCGVIAFVLLSGTPPFDGATDEDIERAIMKGDFKFKGRVWDAVSDDAMDFVDLLLAYDPQERPTAEEALQHPWLRNTRESVASSFKKRASDTTRAYLNNLKNFNSTSKLKQATCAFIASQLLLKQEKEAIDDVFRALDTNCDGKLTKEEVITGYFDYYGLMLTDEEVDQMFQQINYAGTGAISYSEFVVAAMFEKNLLDNSKLQAAFAMFDSDGDGVISLDNFKSVLSFFRDEADGDDNMDDYILKKVIQEVDTDGDDKICYEDFQEMMFKTVAVANPPATVSDPVIASPPTTPTTTPKKPKKGHVRQKSVVDVRGSGSIMAIFADAVAHVTPKRHRRNHSHLSHFMSGGPLDFDATLGVIGPSHKKSATMTVLPNLKE</sequence>
<keyword evidence="10 14" id="KW-0067">ATP-binding</keyword>
<evidence type="ECO:0000259" key="17">
    <source>
        <dbReference type="PROSITE" id="PS50222"/>
    </source>
</evidence>
<name>A0A9N8DZZ7_9STRA</name>
<dbReference type="InterPro" id="IPR050205">
    <property type="entry name" value="CDPK_Ser/Thr_kinases"/>
</dbReference>
<comment type="cofactor">
    <cofactor evidence="1">
        <name>Mg(2+)</name>
        <dbReference type="ChEBI" id="CHEBI:18420"/>
    </cofactor>
</comment>
<keyword evidence="9" id="KW-0106">Calcium</keyword>
<dbReference type="Pfam" id="PF00069">
    <property type="entry name" value="Pkinase"/>
    <property type="match status" value="1"/>
</dbReference>
<dbReference type="FunFam" id="1.10.510.10:FF:000571">
    <property type="entry name" value="Maternal embryonic leucine zipper kinase"/>
    <property type="match status" value="1"/>
</dbReference>
<keyword evidence="4" id="KW-0808">Transferase</keyword>
<evidence type="ECO:0000256" key="13">
    <source>
        <dbReference type="ARBA" id="ARBA00048679"/>
    </source>
</evidence>
<dbReference type="PROSITE" id="PS00018">
    <property type="entry name" value="EF_HAND_1"/>
    <property type="match status" value="2"/>
</dbReference>
<dbReference type="InterPro" id="IPR000719">
    <property type="entry name" value="Prot_kinase_dom"/>
</dbReference>
<dbReference type="PROSITE" id="PS00108">
    <property type="entry name" value="PROTEIN_KINASE_ST"/>
    <property type="match status" value="1"/>
</dbReference>
<feature type="domain" description="EF-hand" evidence="17">
    <location>
        <begin position="354"/>
        <end position="389"/>
    </location>
</feature>
<dbReference type="SMART" id="SM00054">
    <property type="entry name" value="EFh"/>
    <property type="match status" value="4"/>
</dbReference>
<comment type="caution">
    <text evidence="18">The sequence shown here is derived from an EMBL/GenBank/DDBJ whole genome shotgun (WGS) entry which is preliminary data.</text>
</comment>
<evidence type="ECO:0000256" key="9">
    <source>
        <dbReference type="ARBA" id="ARBA00022837"/>
    </source>
</evidence>
<organism evidence="18 19">
    <name type="scientific">Seminavis robusta</name>
    <dbReference type="NCBI Taxonomy" id="568900"/>
    <lineage>
        <taxon>Eukaryota</taxon>
        <taxon>Sar</taxon>
        <taxon>Stramenopiles</taxon>
        <taxon>Ochrophyta</taxon>
        <taxon>Bacillariophyta</taxon>
        <taxon>Bacillariophyceae</taxon>
        <taxon>Bacillariophycidae</taxon>
        <taxon>Naviculales</taxon>
        <taxon>Naviculaceae</taxon>
        <taxon>Seminavis</taxon>
    </lineage>
</organism>
<comment type="catalytic activity">
    <reaction evidence="13">
        <text>L-seryl-[protein] + ATP = O-phospho-L-seryl-[protein] + ADP + H(+)</text>
        <dbReference type="Rhea" id="RHEA:17989"/>
        <dbReference type="Rhea" id="RHEA-COMP:9863"/>
        <dbReference type="Rhea" id="RHEA-COMP:11604"/>
        <dbReference type="ChEBI" id="CHEBI:15378"/>
        <dbReference type="ChEBI" id="CHEBI:29999"/>
        <dbReference type="ChEBI" id="CHEBI:30616"/>
        <dbReference type="ChEBI" id="CHEBI:83421"/>
        <dbReference type="ChEBI" id="CHEBI:456216"/>
        <dbReference type="EC" id="2.7.11.1"/>
    </reaction>
</comment>
<keyword evidence="5" id="KW-0479">Metal-binding</keyword>
<dbReference type="GO" id="GO:0005524">
    <property type="term" value="F:ATP binding"/>
    <property type="evidence" value="ECO:0007669"/>
    <property type="project" value="UniProtKB-UniRule"/>
</dbReference>
<evidence type="ECO:0000313" key="19">
    <source>
        <dbReference type="Proteomes" id="UP001153069"/>
    </source>
</evidence>
<comment type="similarity">
    <text evidence="11">Belongs to the protein kinase superfamily. Ser/Thr protein kinase family. CDPK subfamily.</text>
</comment>
<dbReference type="FunFam" id="3.30.200.20:FF:000315">
    <property type="entry name" value="Calcium-dependent protein kinase 3"/>
    <property type="match status" value="1"/>
</dbReference>
<comment type="catalytic activity">
    <reaction evidence="12">
        <text>L-threonyl-[protein] + ATP = O-phospho-L-threonyl-[protein] + ADP + H(+)</text>
        <dbReference type="Rhea" id="RHEA:46608"/>
        <dbReference type="Rhea" id="RHEA-COMP:11060"/>
        <dbReference type="Rhea" id="RHEA-COMP:11605"/>
        <dbReference type="ChEBI" id="CHEBI:15378"/>
        <dbReference type="ChEBI" id="CHEBI:30013"/>
        <dbReference type="ChEBI" id="CHEBI:30616"/>
        <dbReference type="ChEBI" id="CHEBI:61977"/>
        <dbReference type="ChEBI" id="CHEBI:456216"/>
        <dbReference type="EC" id="2.7.11.1"/>
    </reaction>
</comment>
<dbReference type="FunFam" id="1.10.238.10:FF:000585">
    <property type="entry name" value="Calcium-dependent protein kinase-a"/>
    <property type="match status" value="1"/>
</dbReference>
<evidence type="ECO:0000256" key="11">
    <source>
        <dbReference type="ARBA" id="ARBA00024334"/>
    </source>
</evidence>
<dbReference type="PROSITE" id="PS00107">
    <property type="entry name" value="PROTEIN_KINASE_ATP"/>
    <property type="match status" value="1"/>
</dbReference>
<dbReference type="Proteomes" id="UP001153069">
    <property type="component" value="Unassembled WGS sequence"/>
</dbReference>
<dbReference type="PROSITE" id="PS50011">
    <property type="entry name" value="PROTEIN_KINASE_DOM"/>
    <property type="match status" value="1"/>
</dbReference>
<protein>
    <recommendedName>
        <fullName evidence="2">non-specific serine/threonine protein kinase</fullName>
        <ecNumber evidence="2">2.7.11.1</ecNumber>
    </recommendedName>
</protein>
<accession>A0A9N8DZZ7</accession>
<dbReference type="GO" id="GO:0004674">
    <property type="term" value="F:protein serine/threonine kinase activity"/>
    <property type="evidence" value="ECO:0007669"/>
    <property type="project" value="UniProtKB-KW"/>
</dbReference>
<dbReference type="Gene3D" id="1.10.510.10">
    <property type="entry name" value="Transferase(Phosphotransferase) domain 1"/>
    <property type="match status" value="1"/>
</dbReference>
<evidence type="ECO:0000256" key="3">
    <source>
        <dbReference type="ARBA" id="ARBA00022527"/>
    </source>
</evidence>
<proteinExistence type="inferred from homology"/>
<dbReference type="InterPro" id="IPR002048">
    <property type="entry name" value="EF_hand_dom"/>
</dbReference>
<keyword evidence="8 18" id="KW-0418">Kinase</keyword>
<evidence type="ECO:0000313" key="18">
    <source>
        <dbReference type="EMBL" id="CAB9511942.1"/>
    </source>
</evidence>
<evidence type="ECO:0000259" key="16">
    <source>
        <dbReference type="PROSITE" id="PS50011"/>
    </source>
</evidence>
<dbReference type="Gene3D" id="1.10.238.10">
    <property type="entry name" value="EF-hand"/>
    <property type="match status" value="2"/>
</dbReference>
<evidence type="ECO:0000256" key="7">
    <source>
        <dbReference type="ARBA" id="ARBA00022741"/>
    </source>
</evidence>
<dbReference type="EC" id="2.7.11.1" evidence="2"/>
<feature type="domain" description="Protein kinase" evidence="16">
    <location>
        <begin position="45"/>
        <end position="303"/>
    </location>
</feature>
<evidence type="ECO:0000256" key="5">
    <source>
        <dbReference type="ARBA" id="ARBA00022723"/>
    </source>
</evidence>
<feature type="region of interest" description="Disordered" evidence="15">
    <location>
        <begin position="1"/>
        <end position="20"/>
    </location>
</feature>
<dbReference type="GO" id="GO:0005509">
    <property type="term" value="F:calcium ion binding"/>
    <property type="evidence" value="ECO:0007669"/>
    <property type="project" value="InterPro"/>
</dbReference>
<dbReference type="SUPFAM" id="SSF56112">
    <property type="entry name" value="Protein kinase-like (PK-like)"/>
    <property type="match status" value="1"/>
</dbReference>
<evidence type="ECO:0000256" key="8">
    <source>
        <dbReference type="ARBA" id="ARBA00022777"/>
    </source>
</evidence>
<dbReference type="EMBL" id="CAICTM010000509">
    <property type="protein sequence ID" value="CAB9511942.1"/>
    <property type="molecule type" value="Genomic_DNA"/>
</dbReference>
<keyword evidence="7 14" id="KW-0547">Nucleotide-binding</keyword>
<dbReference type="Gene3D" id="3.30.200.20">
    <property type="entry name" value="Phosphorylase Kinase, domain 1"/>
    <property type="match status" value="1"/>
</dbReference>
<gene>
    <name evidence="18" type="ORF">SEMRO_510_G157300.1</name>
</gene>
<feature type="domain" description="EF-hand" evidence="17">
    <location>
        <begin position="427"/>
        <end position="462"/>
    </location>
</feature>
<keyword evidence="6" id="KW-0677">Repeat</keyword>
<dbReference type="SMART" id="SM00220">
    <property type="entry name" value="S_TKc"/>
    <property type="match status" value="1"/>
</dbReference>
<dbReference type="CDD" id="cd05117">
    <property type="entry name" value="STKc_CAMK"/>
    <property type="match status" value="1"/>
</dbReference>
<keyword evidence="19" id="KW-1185">Reference proteome</keyword>
<dbReference type="SUPFAM" id="SSF47473">
    <property type="entry name" value="EF-hand"/>
    <property type="match status" value="1"/>
</dbReference>
<evidence type="ECO:0000256" key="6">
    <source>
        <dbReference type="ARBA" id="ARBA00022737"/>
    </source>
</evidence>
<evidence type="ECO:0000256" key="12">
    <source>
        <dbReference type="ARBA" id="ARBA00047899"/>
    </source>
</evidence>
<evidence type="ECO:0000256" key="4">
    <source>
        <dbReference type="ARBA" id="ARBA00022679"/>
    </source>
</evidence>